<evidence type="ECO:0000256" key="1">
    <source>
        <dbReference type="SAM" id="Coils"/>
    </source>
</evidence>
<dbReference type="RefSeq" id="WP_154514967.1">
    <property type="nucleotide sequence ID" value="NZ_VUNM01000007.1"/>
</dbReference>
<dbReference type="Gene3D" id="3.40.50.300">
    <property type="entry name" value="P-loop containing nucleotide triphosphate hydrolases"/>
    <property type="match status" value="2"/>
</dbReference>
<name>A0A844FSC7_9FIRM</name>
<dbReference type="EMBL" id="VUNM01000007">
    <property type="protein sequence ID" value="MST88881.1"/>
    <property type="molecule type" value="Genomic_DNA"/>
</dbReference>
<feature type="coiled-coil region" evidence="1">
    <location>
        <begin position="601"/>
        <end position="635"/>
    </location>
</feature>
<sequence length="1069" mass="125859">MKKITKMKLINWHQFHNQTIEITDNVMLTGENGTGKSTILDAIQFVLTAGKVKFNSAANDSAKRSIKTYMRAKLGVEGKEVLRTGAVISMIALEYFDEKSGRSNVIGVHLTLSESDYLRKLFFNYQGTIADQYFFNEHYVKERPDFKKTIQQLDHNATFVEKEEEARDLFRKIMGVDKKYADLIPRALAFKPLSKVDEFIFEFILKEESIDIPVLSENIRNYRLLENKLKEVQEKIEALTDIDESYASFQQAKEDIQTSKDLTIYYQIKQTQETLNRIEKDITLHTSEIASLNHQILTLEQQRTDLSNQQHHYQSLLDGNADYQQMKELKNDLERAKITLSQKEKAYQSFMKDFHQEIAIYKKLRLFMPFVEKVQSGDYETSYLRSTLNDIIQEFNKRTTELQREITKLEYDLNNQHRDYQQLKDIHTRLKQHRFSYRPEMERLLKILKEELLEHYGKPIEVRPVCEYLEIQDEEWRQAIEGYMNTQRFDLIIEPEYYDFAAKVYEAHHKRDRLFGTGIVNCARLKKYDVVEENSVATLVTSKNTYALLYAKMILGKVTKANSVEEMKQYKTALTKSCMVYKNYTLRALNPKVYEIPYIGIEAYKLQMQLIESKLKELKAIIDEKTKTMKTHENRLQLMLQSKSSLLVKQLDIIDEYHTMKQSTSNLQKQFNAIKDNPSYMDYLNALEKVQDDLKALNQSISEKYTSKGKNEESLKNAQSQQLLIDQQLKDLQRHEIDFQLYDQQIQYYNEKNKKNYQKTLNTLNNIIQEGENRIHLKETQVIQKMHDFNLVFDAGYEESIQGYPQYQEELLRLRDIEVIERQNEVSEAKRKSESSFQESFISKLQSYIKNARREIDQLNKGLVDIDFNGDHYRFICTKSKNPRYSRYYDIIMSGQQFYSEDLFTTSLSDENRAIMGELFDRLSDYEQGDDKMEENLRTFTDYRRYLSYDIEITHENGDVTLYSKVSDEKSGGETQTPFYVVIASSFQQRIKERANEDSGCVVLFDEAFNNMDETRIQEMMKFYRELNIQIILAVPPARAETIMPYIETTLVVVKTSDHAAIVRGINHG</sequence>
<dbReference type="Pfam" id="PF13558">
    <property type="entry name" value="SbcC_Walker_B"/>
    <property type="match status" value="1"/>
</dbReference>
<evidence type="ECO:0000313" key="2">
    <source>
        <dbReference type="EMBL" id="MST88881.1"/>
    </source>
</evidence>
<comment type="caution">
    <text evidence="2">The sequence shown here is derived from an EMBL/GenBank/DDBJ whole genome shotgun (WGS) entry which is preliminary data.</text>
</comment>
<accession>A0A844FSC7</accession>
<dbReference type="AlphaFoldDB" id="A0A844FSC7"/>
<feature type="coiled-coil region" evidence="1">
    <location>
        <begin position="215"/>
        <end position="242"/>
    </location>
</feature>
<keyword evidence="3" id="KW-1185">Reference proteome</keyword>
<dbReference type="Proteomes" id="UP000442619">
    <property type="component" value="Unassembled WGS sequence"/>
</dbReference>
<keyword evidence="1" id="KW-0175">Coiled coil</keyword>
<dbReference type="SUPFAM" id="SSF52540">
    <property type="entry name" value="P-loop containing nucleoside triphosphate hydrolases"/>
    <property type="match status" value="2"/>
</dbReference>
<reference evidence="2 3" key="1">
    <citation type="submission" date="2019-08" db="EMBL/GenBank/DDBJ databases">
        <title>In-depth cultivation of the pig gut microbiome towards novel bacterial diversity and tailored functional studies.</title>
        <authorList>
            <person name="Wylensek D."/>
            <person name="Hitch T.C.A."/>
            <person name="Clavel T."/>
        </authorList>
    </citation>
    <scope>NUCLEOTIDE SEQUENCE [LARGE SCALE GENOMIC DNA]</scope>
    <source>
        <strain evidence="2 3">CA-Schmier-601-WT-3</strain>
    </source>
</reference>
<dbReference type="PANTHER" id="PTHR32182:SF0">
    <property type="entry name" value="DNA REPLICATION AND REPAIR PROTEIN RECF"/>
    <property type="match status" value="1"/>
</dbReference>
<dbReference type="PANTHER" id="PTHR32182">
    <property type="entry name" value="DNA REPLICATION AND REPAIR PROTEIN RECF"/>
    <property type="match status" value="1"/>
</dbReference>
<dbReference type="GO" id="GO:0000731">
    <property type="term" value="P:DNA synthesis involved in DNA repair"/>
    <property type="evidence" value="ECO:0007669"/>
    <property type="project" value="TreeGrafter"/>
</dbReference>
<organism evidence="2 3">
    <name type="scientific">Sharpea porci</name>
    <dbReference type="NCBI Taxonomy" id="2652286"/>
    <lineage>
        <taxon>Bacteria</taxon>
        <taxon>Bacillati</taxon>
        <taxon>Bacillota</taxon>
        <taxon>Erysipelotrichia</taxon>
        <taxon>Erysipelotrichales</taxon>
        <taxon>Coprobacillaceae</taxon>
        <taxon>Sharpea</taxon>
    </lineage>
</organism>
<dbReference type="Pfam" id="PF13555">
    <property type="entry name" value="AAA_29"/>
    <property type="match status" value="1"/>
</dbReference>
<feature type="coiled-coil region" evidence="1">
    <location>
        <begin position="268"/>
        <end position="346"/>
    </location>
</feature>
<dbReference type="GO" id="GO:0006302">
    <property type="term" value="P:double-strand break repair"/>
    <property type="evidence" value="ECO:0007669"/>
    <property type="project" value="TreeGrafter"/>
</dbReference>
<proteinExistence type="predicted"/>
<protein>
    <submittedName>
        <fullName evidence="2">AAA family ATPase</fullName>
    </submittedName>
</protein>
<gene>
    <name evidence="2" type="ORF">FYJ79_04705</name>
</gene>
<dbReference type="InterPro" id="IPR027417">
    <property type="entry name" value="P-loop_NTPase"/>
</dbReference>
<evidence type="ECO:0000313" key="3">
    <source>
        <dbReference type="Proteomes" id="UP000442619"/>
    </source>
</evidence>